<comment type="similarity">
    <text evidence="1 7">Belongs to the peptidase M2 family.</text>
</comment>
<feature type="binding site" evidence="5">
    <location>
        <position position="35"/>
    </location>
    <ligand>
        <name>chloride</name>
        <dbReference type="ChEBI" id="CHEBI:17996"/>
        <label>1</label>
    </ligand>
</feature>
<keyword evidence="2" id="KW-0732">Signal</keyword>
<evidence type="ECO:0000313" key="8">
    <source>
        <dbReference type="EMBL" id="CAG7830941.1"/>
    </source>
</evidence>
<evidence type="ECO:0000256" key="5">
    <source>
        <dbReference type="PIRSR" id="PIRSR601548-2"/>
    </source>
</evidence>
<accession>A0A8J2Q2I4</accession>
<keyword evidence="3 6" id="KW-1015">Disulfide bond</keyword>
<dbReference type="Proteomes" id="UP000708208">
    <property type="component" value="Unassembled WGS sequence"/>
</dbReference>
<feature type="disulfide bond" evidence="6">
    <location>
        <begin position="51"/>
        <end position="65"/>
    </location>
</feature>
<comment type="caution">
    <text evidence="7">Lacks conserved residue(s) required for the propagation of feature annotation.</text>
</comment>
<dbReference type="GO" id="GO:0008241">
    <property type="term" value="F:peptidyl-dipeptidase activity"/>
    <property type="evidence" value="ECO:0007669"/>
    <property type="project" value="InterPro"/>
</dbReference>
<evidence type="ECO:0000256" key="1">
    <source>
        <dbReference type="ARBA" id="ARBA00008139"/>
    </source>
</evidence>
<dbReference type="PANTHER" id="PTHR10514">
    <property type="entry name" value="ANGIOTENSIN-CONVERTING ENZYME"/>
    <property type="match status" value="1"/>
</dbReference>
<dbReference type="GO" id="GO:0008237">
    <property type="term" value="F:metallopeptidase activity"/>
    <property type="evidence" value="ECO:0007669"/>
    <property type="project" value="InterPro"/>
</dbReference>
<name>A0A8J2Q2I4_9HEXA</name>
<evidence type="ECO:0000313" key="9">
    <source>
        <dbReference type="Proteomes" id="UP000708208"/>
    </source>
</evidence>
<gene>
    <name evidence="8" type="ORF">AFUS01_LOCUS40708</name>
</gene>
<evidence type="ECO:0000256" key="4">
    <source>
        <dbReference type="ARBA" id="ARBA00023180"/>
    </source>
</evidence>
<evidence type="ECO:0000256" key="3">
    <source>
        <dbReference type="ARBA" id="ARBA00023157"/>
    </source>
</evidence>
<protein>
    <recommendedName>
        <fullName evidence="10">Angiotensin-converting enzyme</fullName>
    </recommendedName>
</protein>
<evidence type="ECO:0000256" key="6">
    <source>
        <dbReference type="PIRSR" id="PIRSR601548-4"/>
    </source>
</evidence>
<dbReference type="Pfam" id="PF01401">
    <property type="entry name" value="Peptidase_M2"/>
    <property type="match status" value="1"/>
</dbReference>
<evidence type="ECO:0008006" key="10">
    <source>
        <dbReference type="Google" id="ProtNLM"/>
    </source>
</evidence>
<keyword evidence="9" id="KW-1185">Reference proteome</keyword>
<dbReference type="EMBL" id="CAJVCH010558209">
    <property type="protein sequence ID" value="CAG7830941.1"/>
    <property type="molecule type" value="Genomic_DNA"/>
</dbReference>
<feature type="non-terminal residue" evidence="8">
    <location>
        <position position="1"/>
    </location>
</feature>
<evidence type="ECO:0000256" key="2">
    <source>
        <dbReference type="ARBA" id="ARBA00022729"/>
    </source>
</evidence>
<dbReference type="PROSITE" id="PS52011">
    <property type="entry name" value="PEPTIDASE_M2"/>
    <property type="match status" value="1"/>
</dbReference>
<dbReference type="InterPro" id="IPR001548">
    <property type="entry name" value="Peptidase_M2"/>
</dbReference>
<dbReference type="GO" id="GO:0005886">
    <property type="term" value="C:plasma membrane"/>
    <property type="evidence" value="ECO:0007669"/>
    <property type="project" value="TreeGrafter"/>
</dbReference>
<dbReference type="PANTHER" id="PTHR10514:SF27">
    <property type="entry name" value="ANGIOTENSIN-CONVERTING ENZYME"/>
    <property type="match status" value="1"/>
</dbReference>
<dbReference type="AlphaFoldDB" id="A0A8J2Q2I4"/>
<evidence type="ECO:0000256" key="7">
    <source>
        <dbReference type="PROSITE-ProRule" id="PRU01355"/>
    </source>
</evidence>
<proteinExistence type="inferred from homology"/>
<dbReference type="GO" id="GO:0006508">
    <property type="term" value="P:proteolysis"/>
    <property type="evidence" value="ECO:0007669"/>
    <property type="project" value="InterPro"/>
</dbReference>
<keyword evidence="4" id="KW-0325">Glycoprotein</keyword>
<organism evidence="8 9">
    <name type="scientific">Allacma fusca</name>
    <dbReference type="NCBI Taxonomy" id="39272"/>
    <lineage>
        <taxon>Eukaryota</taxon>
        <taxon>Metazoa</taxon>
        <taxon>Ecdysozoa</taxon>
        <taxon>Arthropoda</taxon>
        <taxon>Hexapoda</taxon>
        <taxon>Collembola</taxon>
        <taxon>Symphypleona</taxon>
        <taxon>Sminthuridae</taxon>
        <taxon>Allacma</taxon>
    </lineage>
</organism>
<comment type="caution">
    <text evidence="8">The sequence shown here is derived from an EMBL/GenBank/DDBJ whole genome shotgun (WGS) entry which is preliminary data.</text>
</comment>
<sequence>MRAEYQGITPPFRRNEEDFDAGAKYHIPADTPYIRYFVSFILQFQIHQELCKKAGHPSTKPLHECDINANAAAGELFG</sequence>
<reference evidence="8" key="1">
    <citation type="submission" date="2021-06" db="EMBL/GenBank/DDBJ databases">
        <authorList>
            <person name="Hodson N. C."/>
            <person name="Mongue J. A."/>
            <person name="Jaron S. K."/>
        </authorList>
    </citation>
    <scope>NUCLEOTIDE SEQUENCE</scope>
</reference>
<dbReference type="OrthoDB" id="10029630at2759"/>